<feature type="region of interest" description="Disordered" evidence="1">
    <location>
        <begin position="25"/>
        <end position="44"/>
    </location>
</feature>
<dbReference type="EMBL" id="LR593886">
    <property type="protein sequence ID" value="VTS02876.1"/>
    <property type="molecule type" value="Genomic_DNA"/>
</dbReference>
<feature type="compositionally biased region" description="Pro residues" evidence="1">
    <location>
        <begin position="29"/>
        <end position="40"/>
    </location>
</feature>
<evidence type="ECO:0000256" key="1">
    <source>
        <dbReference type="SAM" id="MobiDB-lite"/>
    </source>
</evidence>
<keyword evidence="4" id="KW-1185">Reference proteome</keyword>
<feature type="region of interest" description="Disordered" evidence="1">
    <location>
        <begin position="84"/>
        <end position="132"/>
    </location>
</feature>
<dbReference type="PROSITE" id="PS51257">
    <property type="entry name" value="PROKAR_LIPOPROTEIN"/>
    <property type="match status" value="1"/>
</dbReference>
<dbReference type="KEGG" id="gms:SOIL9_73700"/>
<organism evidence="3 4">
    <name type="scientific">Gemmata massiliana</name>
    <dbReference type="NCBI Taxonomy" id="1210884"/>
    <lineage>
        <taxon>Bacteria</taxon>
        <taxon>Pseudomonadati</taxon>
        <taxon>Planctomycetota</taxon>
        <taxon>Planctomycetia</taxon>
        <taxon>Gemmatales</taxon>
        <taxon>Gemmataceae</taxon>
        <taxon>Gemmata</taxon>
    </lineage>
</organism>
<protein>
    <submittedName>
        <fullName evidence="3">Uncharacterized protein</fullName>
    </submittedName>
</protein>
<feature type="compositionally biased region" description="Pro residues" evidence="1">
    <location>
        <begin position="119"/>
        <end position="129"/>
    </location>
</feature>
<evidence type="ECO:0000256" key="2">
    <source>
        <dbReference type="SAM" id="SignalP"/>
    </source>
</evidence>
<feature type="signal peptide" evidence="2">
    <location>
        <begin position="1"/>
        <end position="25"/>
    </location>
</feature>
<dbReference type="AlphaFoldDB" id="A0A6P2DM27"/>
<sequence>MGRRPLQCCSYLMLLFVVGCQSSNATEPEPVPEVSQPPGPRVVARGSALTVPSERVAPAILPPPPRTEALDALLEAARGASGVNAPAPAEKFAPGPVRTSEEPPLAQRIELPPVTDSPSPLPKPEPAPVVPAAAPATVPPSEFLPPIPTLPDVPVPARAAPSVPPAPLPPLKAAPPSGSVGVVAGPIELNGQPLAFDALSKMVDGNTCSSCGGGGAVGGCSTCGACGDVPCRSGGKRCEPFPAHTAAGRVIGLIYSSVCCPDPCYQPKWEPLADAAFFTDAVRPKTSTRFRWDYGSHFAYPDRGEYFFARADGNGRGPKANSLVKAIPYVDYHELNMITEIAMGNAGVQIAVPYRSVNSSPFGQDGAGFADMSITAKTLLLDSELALFGFQMRTYIPIGQTGKGLGTGHVSLEPGLNFGLRLAPETYMQAQVVEWIPIGGDKDYQGAHLRWATSLNHVLWRPIRDVQLVGTLESTGISFQDGLFTDPVLGSQRLAKRTSAAIGPGLRLFFCDTFDFGVGWQHGITGKYLVRDELRFEARYRY</sequence>
<proteinExistence type="predicted"/>
<evidence type="ECO:0000313" key="3">
    <source>
        <dbReference type="EMBL" id="VTS02876.1"/>
    </source>
</evidence>
<feature type="chain" id="PRO_5027116787" evidence="2">
    <location>
        <begin position="26"/>
        <end position="542"/>
    </location>
</feature>
<reference evidence="3 4" key="1">
    <citation type="submission" date="2019-05" db="EMBL/GenBank/DDBJ databases">
        <authorList>
            <consortium name="Science for Life Laboratories"/>
        </authorList>
    </citation>
    <scope>NUCLEOTIDE SEQUENCE [LARGE SCALE GENOMIC DNA]</scope>
    <source>
        <strain evidence="3">Soil9</strain>
    </source>
</reference>
<name>A0A6P2DM27_9BACT</name>
<evidence type="ECO:0000313" key="4">
    <source>
        <dbReference type="Proteomes" id="UP000464178"/>
    </source>
</evidence>
<accession>A0A6P2DM27</accession>
<keyword evidence="2" id="KW-0732">Signal</keyword>
<dbReference type="Proteomes" id="UP000464178">
    <property type="component" value="Chromosome"/>
</dbReference>
<gene>
    <name evidence="3" type="ORF">SOIL9_73700</name>
</gene>